<keyword evidence="2" id="KW-1185">Reference proteome</keyword>
<dbReference type="RefSeq" id="WP_229713993.1">
    <property type="nucleotide sequence ID" value="NZ_BMML01000075.1"/>
</dbReference>
<dbReference type="EMBL" id="BMML01000075">
    <property type="protein sequence ID" value="GGN47485.1"/>
    <property type="molecule type" value="Genomic_DNA"/>
</dbReference>
<organism evidence="1 2">
    <name type="scientific">Streptomyces fuscichromogenes</name>
    <dbReference type="NCBI Taxonomy" id="1324013"/>
    <lineage>
        <taxon>Bacteria</taxon>
        <taxon>Bacillati</taxon>
        <taxon>Actinomycetota</taxon>
        <taxon>Actinomycetes</taxon>
        <taxon>Kitasatosporales</taxon>
        <taxon>Streptomycetaceae</taxon>
        <taxon>Streptomyces</taxon>
    </lineage>
</organism>
<dbReference type="AlphaFoldDB" id="A0A918CXT8"/>
<evidence type="ECO:0008006" key="3">
    <source>
        <dbReference type="Google" id="ProtNLM"/>
    </source>
</evidence>
<dbReference type="Proteomes" id="UP000653411">
    <property type="component" value="Unassembled WGS sequence"/>
</dbReference>
<evidence type="ECO:0000313" key="1">
    <source>
        <dbReference type="EMBL" id="GGN47485.1"/>
    </source>
</evidence>
<reference evidence="1" key="1">
    <citation type="journal article" date="2014" name="Int. J. Syst. Evol. Microbiol.">
        <title>Complete genome sequence of Corynebacterium casei LMG S-19264T (=DSM 44701T), isolated from a smear-ripened cheese.</title>
        <authorList>
            <consortium name="US DOE Joint Genome Institute (JGI-PGF)"/>
            <person name="Walter F."/>
            <person name="Albersmeier A."/>
            <person name="Kalinowski J."/>
            <person name="Ruckert C."/>
        </authorList>
    </citation>
    <scope>NUCLEOTIDE SEQUENCE</scope>
    <source>
        <strain evidence="1">CGMCC 4.7110</strain>
    </source>
</reference>
<dbReference type="Pfam" id="PF19979">
    <property type="entry name" value="DUF6415"/>
    <property type="match status" value="1"/>
</dbReference>
<comment type="caution">
    <text evidence="1">The sequence shown here is derived from an EMBL/GenBank/DDBJ whole genome shotgun (WGS) entry which is preliminary data.</text>
</comment>
<sequence length="139" mass="15160">MVNGAYGRPSEMQTSVTVLCDPDGSLTRDLPLDREPVMLLALAVIALPTTGNTLPPGDCEQIARLMAGHARLVADEVQALCAQLPRLSPLRPLTETVLGEARRRLSVEPRATLASAQNRARVVRILYERLDRLQDLPPS</sequence>
<protein>
    <recommendedName>
        <fullName evidence="3">Restriction endonuclease</fullName>
    </recommendedName>
</protein>
<evidence type="ECO:0000313" key="2">
    <source>
        <dbReference type="Proteomes" id="UP000653411"/>
    </source>
</evidence>
<dbReference type="InterPro" id="IPR046300">
    <property type="entry name" value="DUF6415"/>
</dbReference>
<name>A0A918CXT8_9ACTN</name>
<proteinExistence type="predicted"/>
<accession>A0A918CXT8</accession>
<gene>
    <name evidence="1" type="ORF">GCM10011578_101070</name>
</gene>
<reference evidence="1" key="2">
    <citation type="submission" date="2020-09" db="EMBL/GenBank/DDBJ databases">
        <authorList>
            <person name="Sun Q."/>
            <person name="Zhou Y."/>
        </authorList>
    </citation>
    <scope>NUCLEOTIDE SEQUENCE</scope>
    <source>
        <strain evidence="1">CGMCC 4.7110</strain>
    </source>
</reference>